<feature type="non-terminal residue" evidence="4">
    <location>
        <position position="203"/>
    </location>
</feature>
<organism evidence="3 4">
    <name type="scientific">Gekko japonicus</name>
    <name type="common">Schlegel's Japanese gecko</name>
    <dbReference type="NCBI Taxonomy" id="146911"/>
    <lineage>
        <taxon>Eukaryota</taxon>
        <taxon>Metazoa</taxon>
        <taxon>Chordata</taxon>
        <taxon>Craniata</taxon>
        <taxon>Vertebrata</taxon>
        <taxon>Euteleostomi</taxon>
        <taxon>Lepidosauria</taxon>
        <taxon>Squamata</taxon>
        <taxon>Bifurcata</taxon>
        <taxon>Gekkota</taxon>
        <taxon>Gekkonidae</taxon>
        <taxon>Gekkoninae</taxon>
        <taxon>Gekko</taxon>
    </lineage>
</organism>
<dbReference type="Proteomes" id="UP000694871">
    <property type="component" value="Unplaced"/>
</dbReference>
<feature type="non-terminal residue" evidence="4">
    <location>
        <position position="1"/>
    </location>
</feature>
<protein>
    <submittedName>
        <fullName evidence="4">Protein PML-like</fullName>
    </submittedName>
</protein>
<dbReference type="InterPro" id="IPR047153">
    <property type="entry name" value="TRIM45/56/19-like"/>
</dbReference>
<sequence length="203" mass="23914">QQASDLNSLHSIYCKACQRSMCCICAVLDSQHNGQHCHIREEIERRQQELLSMSTELREKKSSYDLTCSNLRELVNNMVEVRNNTQERIQQKVAEMLRLVQEKGERLLASVQERHLRRVQDTEEKLHNVELVGQRMESCKQLVEKMKLYASDQEVMDMYPFIRESLEELRRKEPPVVETQIPVGNFADVETQLQAFYERVTEE</sequence>
<dbReference type="Pfam" id="PF12126">
    <property type="entry name" value="PML_CC"/>
    <property type="match status" value="1"/>
</dbReference>
<keyword evidence="1" id="KW-0175">Coiled coil</keyword>
<evidence type="ECO:0000256" key="1">
    <source>
        <dbReference type="SAM" id="Coils"/>
    </source>
</evidence>
<evidence type="ECO:0000259" key="2">
    <source>
        <dbReference type="Pfam" id="PF12126"/>
    </source>
</evidence>
<reference evidence="4" key="1">
    <citation type="submission" date="2025-08" db="UniProtKB">
        <authorList>
            <consortium name="RefSeq"/>
        </authorList>
    </citation>
    <scope>IDENTIFICATION</scope>
</reference>
<accession>A0ABM1JI86</accession>
<dbReference type="PANTHER" id="PTHR25462:SF302">
    <property type="entry name" value="PROTEIN PML"/>
    <property type="match status" value="1"/>
</dbReference>
<evidence type="ECO:0000313" key="3">
    <source>
        <dbReference type="Proteomes" id="UP000694871"/>
    </source>
</evidence>
<dbReference type="RefSeq" id="XP_015261173.1">
    <property type="nucleotide sequence ID" value="XM_015405687.1"/>
</dbReference>
<dbReference type="GeneID" id="107105693"/>
<name>A0ABM1JI86_GEKJA</name>
<feature type="domain" description="PML-like coiled-coil" evidence="2">
    <location>
        <begin position="52"/>
        <end position="202"/>
    </location>
</feature>
<dbReference type="PANTHER" id="PTHR25462">
    <property type="entry name" value="BONUS, ISOFORM C-RELATED"/>
    <property type="match status" value="1"/>
</dbReference>
<evidence type="ECO:0000313" key="4">
    <source>
        <dbReference type="RefSeq" id="XP_015261173.1"/>
    </source>
</evidence>
<keyword evidence="3" id="KW-1185">Reference proteome</keyword>
<feature type="coiled-coil region" evidence="1">
    <location>
        <begin position="40"/>
        <end position="102"/>
    </location>
</feature>
<gene>
    <name evidence="4" type="primary">LOC107105693</name>
</gene>
<dbReference type="InterPro" id="IPR021978">
    <property type="entry name" value="PML-like_CC"/>
</dbReference>
<proteinExistence type="predicted"/>